<dbReference type="Pfam" id="PF13489">
    <property type="entry name" value="Methyltransf_23"/>
    <property type="match status" value="1"/>
</dbReference>
<feature type="domain" description="HTH arsR-type" evidence="1">
    <location>
        <begin position="14"/>
        <end position="120"/>
    </location>
</feature>
<dbReference type="CDD" id="cd02440">
    <property type="entry name" value="AdoMet_MTases"/>
    <property type="match status" value="1"/>
</dbReference>
<dbReference type="PRINTS" id="PR00778">
    <property type="entry name" value="HTHARSR"/>
</dbReference>
<dbReference type="SUPFAM" id="SSF53335">
    <property type="entry name" value="S-adenosyl-L-methionine-dependent methyltransferases"/>
    <property type="match status" value="1"/>
</dbReference>
<dbReference type="InterPro" id="IPR029063">
    <property type="entry name" value="SAM-dependent_MTases_sf"/>
</dbReference>
<gene>
    <name evidence="2" type="ORF">ACFOX3_04175</name>
</gene>
<keyword evidence="3" id="KW-1185">Reference proteome</keyword>
<reference evidence="3" key="1">
    <citation type="journal article" date="2019" name="Int. J. Syst. Evol. Microbiol.">
        <title>The Global Catalogue of Microorganisms (GCM) 10K type strain sequencing project: providing services to taxonomists for standard genome sequencing and annotation.</title>
        <authorList>
            <consortium name="The Broad Institute Genomics Platform"/>
            <consortium name="The Broad Institute Genome Sequencing Center for Infectious Disease"/>
            <person name="Wu L."/>
            <person name="Ma J."/>
        </authorList>
    </citation>
    <scope>NUCLEOTIDE SEQUENCE [LARGE SCALE GENOMIC DNA]</scope>
    <source>
        <strain evidence="3">CECT 8570</strain>
    </source>
</reference>
<protein>
    <submittedName>
        <fullName evidence="2">ArsR/SmtB family transcription factor</fullName>
    </submittedName>
</protein>
<dbReference type="PROSITE" id="PS50987">
    <property type="entry name" value="HTH_ARSR_2"/>
    <property type="match status" value="1"/>
</dbReference>
<dbReference type="Gene3D" id="3.40.50.150">
    <property type="entry name" value="Vaccinia Virus protein VP39"/>
    <property type="match status" value="1"/>
</dbReference>
<dbReference type="InterPro" id="IPR001845">
    <property type="entry name" value="HTH_ArsR_DNA-bd_dom"/>
</dbReference>
<dbReference type="Gene3D" id="1.10.10.10">
    <property type="entry name" value="Winged helix-like DNA-binding domain superfamily/Winged helix DNA-binding domain"/>
    <property type="match status" value="1"/>
</dbReference>
<dbReference type="RefSeq" id="WP_290263417.1">
    <property type="nucleotide sequence ID" value="NZ_JAUFQG010000004.1"/>
</dbReference>
<dbReference type="SUPFAM" id="SSF46785">
    <property type="entry name" value="Winged helix' DNA-binding domain"/>
    <property type="match status" value="1"/>
</dbReference>
<dbReference type="EMBL" id="JBHSCX010000003">
    <property type="protein sequence ID" value="MFC4361485.1"/>
    <property type="molecule type" value="Genomic_DNA"/>
</dbReference>
<organism evidence="2 3">
    <name type="scientific">Simiduia curdlanivorans</name>
    <dbReference type="NCBI Taxonomy" id="1492769"/>
    <lineage>
        <taxon>Bacteria</taxon>
        <taxon>Pseudomonadati</taxon>
        <taxon>Pseudomonadota</taxon>
        <taxon>Gammaproteobacteria</taxon>
        <taxon>Cellvibrionales</taxon>
        <taxon>Cellvibrionaceae</taxon>
        <taxon>Simiduia</taxon>
    </lineage>
</organism>
<dbReference type="Proteomes" id="UP001595840">
    <property type="component" value="Unassembled WGS sequence"/>
</dbReference>
<dbReference type="InterPro" id="IPR036388">
    <property type="entry name" value="WH-like_DNA-bd_sf"/>
</dbReference>
<name>A0ABV8V2L2_9GAMM</name>
<proteinExistence type="predicted"/>
<dbReference type="PANTHER" id="PTHR43861:SF1">
    <property type="entry name" value="TRANS-ACONITATE 2-METHYLTRANSFERASE"/>
    <property type="match status" value="1"/>
</dbReference>
<evidence type="ECO:0000313" key="3">
    <source>
        <dbReference type="Proteomes" id="UP001595840"/>
    </source>
</evidence>
<dbReference type="CDD" id="cd00090">
    <property type="entry name" value="HTH_ARSR"/>
    <property type="match status" value="1"/>
</dbReference>
<dbReference type="InterPro" id="IPR011991">
    <property type="entry name" value="ArsR-like_HTH"/>
</dbReference>
<evidence type="ECO:0000259" key="1">
    <source>
        <dbReference type="PROSITE" id="PS50987"/>
    </source>
</evidence>
<dbReference type="NCBIfam" id="NF033788">
    <property type="entry name" value="HTH_metalloreg"/>
    <property type="match status" value="1"/>
</dbReference>
<evidence type="ECO:0000313" key="2">
    <source>
        <dbReference type="EMBL" id="MFC4361485.1"/>
    </source>
</evidence>
<dbReference type="PANTHER" id="PTHR43861">
    <property type="entry name" value="TRANS-ACONITATE 2-METHYLTRANSFERASE-RELATED"/>
    <property type="match status" value="1"/>
</dbReference>
<accession>A0ABV8V2L2</accession>
<comment type="caution">
    <text evidence="2">The sequence shown here is derived from an EMBL/GenBank/DDBJ whole genome shotgun (WGS) entry which is preliminary data.</text>
</comment>
<dbReference type="SMART" id="SM00418">
    <property type="entry name" value="HTH_ARSR"/>
    <property type="match status" value="1"/>
</dbReference>
<sequence length="336" mass="37358">MNATSQTNSAANLAEVNCFDEVASLLKTAADPLRMEILRVLAQDSFGVLELASLFDMPQSGMSHHLKVLTKGDWVTTRREGNSIFYRRKPIAQGQWGAGLKLALLAELDQQPLTEQRQERLFQLYNERGRTSQQFFAENADKFRAQQDLIASFPVYGEAVCEVLDAIGLSSQAHILEVGPGAGELLPWLAQRFDQIIALDNAPEMLNQAQAHNAELANVRYVLGDTREAIKQGLTADCVIINMVLHHTPSPAEVFQDLAKLLKPGAALVITDLCRHDQSWARAACGDLWQGFEPEEFNTWADRAGLLEGPSHYFALRNGFQIQIRQFNLATTTQLL</sequence>
<dbReference type="InterPro" id="IPR036390">
    <property type="entry name" value="WH_DNA-bd_sf"/>
</dbReference>
<dbReference type="Pfam" id="PF12840">
    <property type="entry name" value="HTH_20"/>
    <property type="match status" value="1"/>
</dbReference>